<evidence type="ECO:0008006" key="5">
    <source>
        <dbReference type="Google" id="ProtNLM"/>
    </source>
</evidence>
<dbReference type="GeneID" id="78082592"/>
<evidence type="ECO:0000259" key="1">
    <source>
        <dbReference type="Pfam" id="PF00534"/>
    </source>
</evidence>
<comment type="caution">
    <text evidence="3">The sequence shown here is derived from an EMBL/GenBank/DDBJ whole genome shotgun (WGS) entry which is preliminary data.</text>
</comment>
<dbReference type="HOGENOM" id="CLU_009583_35_0_10"/>
<dbReference type="GO" id="GO:0016757">
    <property type="term" value="F:glycosyltransferase activity"/>
    <property type="evidence" value="ECO:0007669"/>
    <property type="project" value="InterPro"/>
</dbReference>
<dbReference type="AlphaFoldDB" id="F8X141"/>
<feature type="domain" description="Glycosyl transferase family 1" evidence="1">
    <location>
        <begin position="207"/>
        <end position="354"/>
    </location>
</feature>
<evidence type="ECO:0000259" key="2">
    <source>
        <dbReference type="Pfam" id="PF13439"/>
    </source>
</evidence>
<dbReference type="OrthoDB" id="596635at2"/>
<dbReference type="Gene3D" id="3.40.50.2000">
    <property type="entry name" value="Glycogen Phosphorylase B"/>
    <property type="match status" value="2"/>
</dbReference>
<gene>
    <name evidence="3" type="ORF">HMPREF9456_01950</name>
</gene>
<dbReference type="PANTHER" id="PTHR45947">
    <property type="entry name" value="SULFOQUINOVOSYL TRANSFERASE SQD2"/>
    <property type="match status" value="1"/>
</dbReference>
<evidence type="ECO:0000313" key="3">
    <source>
        <dbReference type="EMBL" id="EGK03313.1"/>
    </source>
</evidence>
<organism evidence="3 4">
    <name type="scientific">Dysgonomonas mossii DSM 22836</name>
    <dbReference type="NCBI Taxonomy" id="742767"/>
    <lineage>
        <taxon>Bacteria</taxon>
        <taxon>Pseudomonadati</taxon>
        <taxon>Bacteroidota</taxon>
        <taxon>Bacteroidia</taxon>
        <taxon>Bacteroidales</taxon>
        <taxon>Dysgonomonadaceae</taxon>
        <taxon>Dysgonomonas</taxon>
    </lineage>
</organism>
<dbReference type="EMBL" id="ADLW01000007">
    <property type="protein sequence ID" value="EGK03313.1"/>
    <property type="molecule type" value="Genomic_DNA"/>
</dbReference>
<dbReference type="Proteomes" id="UP000006420">
    <property type="component" value="Unassembled WGS sequence"/>
</dbReference>
<proteinExistence type="predicted"/>
<dbReference type="eggNOG" id="COG0438">
    <property type="taxonomic scope" value="Bacteria"/>
</dbReference>
<dbReference type="SUPFAM" id="SSF53756">
    <property type="entry name" value="UDP-Glycosyltransferase/glycogen phosphorylase"/>
    <property type="match status" value="1"/>
</dbReference>
<dbReference type="Pfam" id="PF13439">
    <property type="entry name" value="Glyco_transf_4"/>
    <property type="match status" value="1"/>
</dbReference>
<dbReference type="CDD" id="cd03801">
    <property type="entry name" value="GT4_PimA-like"/>
    <property type="match status" value="1"/>
</dbReference>
<dbReference type="InterPro" id="IPR028098">
    <property type="entry name" value="Glyco_trans_4-like_N"/>
</dbReference>
<sequence>MKILLIHTYYQQSGGEDTVFQQEYSLLAEDNIVEKVSFQNKKGLKGMIQFLFSIWNIYAAIKVRKKIKLFQPDIIHLHNWHYASGPLIIRTIKKKKIPLIITLHNYRLICPSGILMHKGIIYKKSINKSFPYQAIKDKVFRDSLFQTFWVAFIVWFHKILGTWNMPQKYIVLTEFAKKLFTESYIGIDKDRFIIKPNFSENPLLECNLKKSDFLFIGRISEEKGIRCLLEAFKKVHYTIKIGGDGPLVNEVILAGKEHPNIQYLGKLEKALVVYYMQNSSILVFPSIWYEGMPMTIIEALALGTPVLASNLGAMPSMIEDQFNGLLFETNNPKDLVKKLKEWESISSEKKREFYLNSRDSYLNKYTPEINKKILLNIYSNSIK</sequence>
<dbReference type="PANTHER" id="PTHR45947:SF13">
    <property type="entry name" value="TRANSFERASE"/>
    <property type="match status" value="1"/>
</dbReference>
<dbReference type="Pfam" id="PF00534">
    <property type="entry name" value="Glycos_transf_1"/>
    <property type="match status" value="1"/>
</dbReference>
<accession>F8X141</accession>
<dbReference type="InterPro" id="IPR050194">
    <property type="entry name" value="Glycosyltransferase_grp1"/>
</dbReference>
<feature type="domain" description="Glycosyltransferase subfamily 4-like N-terminal" evidence="2">
    <location>
        <begin position="52"/>
        <end position="118"/>
    </location>
</feature>
<keyword evidence="4" id="KW-1185">Reference proteome</keyword>
<dbReference type="InterPro" id="IPR001296">
    <property type="entry name" value="Glyco_trans_1"/>
</dbReference>
<name>F8X141_9BACT</name>
<protein>
    <recommendedName>
        <fullName evidence="5">Glycosyl transferase family 1 domain-containing protein</fullName>
    </recommendedName>
</protein>
<reference evidence="3 4" key="1">
    <citation type="submission" date="2011-04" db="EMBL/GenBank/DDBJ databases">
        <title>The Genome Sequence of Dysgonomonas mossii DSM 22836.</title>
        <authorList>
            <consortium name="The Broad Institute Genome Sequencing Platform"/>
            <person name="Earl A."/>
            <person name="Ward D."/>
            <person name="Feldgarden M."/>
            <person name="Gevers D."/>
            <person name="Pudlo N."/>
            <person name="Martens E."/>
            <person name="Allen-Vercoe E."/>
            <person name="Young S.K."/>
            <person name="Zeng Q."/>
            <person name="Gargeya S."/>
            <person name="Fitzgerald M."/>
            <person name="Haas B."/>
            <person name="Abouelleil A."/>
            <person name="Alvarado L."/>
            <person name="Arachchi H.M."/>
            <person name="Berlin A."/>
            <person name="Brown A."/>
            <person name="Chapman S.B."/>
            <person name="Chen Z."/>
            <person name="Dunbar C."/>
            <person name="Freedman E."/>
            <person name="Gearin G."/>
            <person name="Gellesch M."/>
            <person name="Goldberg J."/>
            <person name="Griggs A."/>
            <person name="Gujja S."/>
            <person name="Heiman D."/>
            <person name="Howarth C."/>
            <person name="Larson L."/>
            <person name="Lui A."/>
            <person name="MacDonald P.J.P."/>
            <person name="Mehta T."/>
            <person name="Montmayeur A."/>
            <person name="Murphy C."/>
            <person name="Neiman D."/>
            <person name="Pearson M."/>
            <person name="Priest M."/>
            <person name="Roberts A."/>
            <person name="Saif S."/>
            <person name="Shea T."/>
            <person name="Shenoy N."/>
            <person name="Sisk P."/>
            <person name="Stolte C."/>
            <person name="Sykes S."/>
            <person name="Yandava C."/>
            <person name="Wortman J."/>
            <person name="Nusbaum C."/>
            <person name="Birren B."/>
        </authorList>
    </citation>
    <scope>NUCLEOTIDE SEQUENCE [LARGE SCALE GENOMIC DNA]</scope>
    <source>
        <strain evidence="3 4">DSM 22836</strain>
    </source>
</reference>
<dbReference type="STRING" id="742767.HMPREF9456_01950"/>
<dbReference type="RefSeq" id="WP_006843320.1">
    <property type="nucleotide sequence ID" value="NZ_AQWJ01000003.1"/>
</dbReference>
<evidence type="ECO:0000313" key="4">
    <source>
        <dbReference type="Proteomes" id="UP000006420"/>
    </source>
</evidence>